<dbReference type="STRING" id="642492.Clole_1800"/>
<dbReference type="eggNOG" id="COG2719">
    <property type="taxonomic scope" value="Bacteria"/>
</dbReference>
<dbReference type="KEGG" id="cle:Clole_1800"/>
<evidence type="ECO:0000259" key="2">
    <source>
        <dbReference type="Pfam" id="PF24755"/>
    </source>
</evidence>
<evidence type="ECO:0000313" key="3">
    <source>
        <dbReference type="EMBL" id="ADZ83523.1"/>
    </source>
</evidence>
<dbReference type="PANTHER" id="PTHR30029">
    <property type="entry name" value="STAGE V SPORULATION PROTEIN R"/>
    <property type="match status" value="1"/>
</dbReference>
<dbReference type="InterPro" id="IPR057008">
    <property type="entry name" value="SpoVR-like_C"/>
</dbReference>
<sequence>MDYTMKDLERYNEQIESIAGEIGLDYYPQEFEIISFEDMLCYEAYVGMPSHYSHWSYGKSYDRLKTAYRYNLTGLPYEMVINSNPCIAYLMKDNSLVLQVLTIAHVYGHNDFFKNNRLFTTHTNARLTVEKFKTHADRIRHYIKDPNIGYEAVEQILDAAHSIRYQCHSFRSKPFEPREEVIYPYDNLLEYLGAFGDLEEWQRDVINIVMEEGRYFLPQIETKIMNEGWATFWHYTILNRLNLNQGMSLEFYKVHNSVICQVPGQLNPYYLGFKIWQDLYHQYDGDFKKLAEIRMLERDASFIRKYLTYDLAAKSHLCEFQEEERYYVVSEVANDIGWKQIRNTLANNVGMGGMPVVQVKEMIHQEHTLVLEHISDDKELNLAYATETLKYIQTLWGGKTILYTTLSNIPRKIICTTSKKVSIENI</sequence>
<dbReference type="Pfam" id="PF04293">
    <property type="entry name" value="SpoVR"/>
    <property type="match status" value="2"/>
</dbReference>
<dbReference type="RefSeq" id="WP_013656820.1">
    <property type="nucleotide sequence ID" value="NC_015275.1"/>
</dbReference>
<evidence type="ECO:0000259" key="1">
    <source>
        <dbReference type="Pfam" id="PF04293"/>
    </source>
</evidence>
<protein>
    <submittedName>
        <fullName evidence="3">SpoVR family protein</fullName>
    </submittedName>
</protein>
<dbReference type="InterPro" id="IPR007390">
    <property type="entry name" value="Spore_V_R"/>
</dbReference>
<dbReference type="Proteomes" id="UP000008467">
    <property type="component" value="Chromosome"/>
</dbReference>
<organism evidence="3 4">
    <name type="scientific">Cellulosilyticum lentocellum (strain ATCC 49066 / DSM 5427 / NCIMB 11756 / RHM5)</name>
    <name type="common">Clostridium lentocellum</name>
    <dbReference type="NCBI Taxonomy" id="642492"/>
    <lineage>
        <taxon>Bacteria</taxon>
        <taxon>Bacillati</taxon>
        <taxon>Bacillota</taxon>
        <taxon>Clostridia</taxon>
        <taxon>Lachnospirales</taxon>
        <taxon>Cellulosilyticaceae</taxon>
        <taxon>Cellulosilyticum</taxon>
    </lineage>
</organism>
<feature type="domain" description="SpoVR-like C-terminal" evidence="2">
    <location>
        <begin position="356"/>
        <end position="404"/>
    </location>
</feature>
<accession>F2JN69</accession>
<dbReference type="Pfam" id="PF24755">
    <property type="entry name" value="SpoVR_C"/>
    <property type="match status" value="1"/>
</dbReference>
<feature type="domain" description="SpoVR protein-like N-terminal" evidence="1">
    <location>
        <begin position="2"/>
        <end position="172"/>
    </location>
</feature>
<dbReference type="PANTHER" id="PTHR30029:SF2">
    <property type="entry name" value="STAGE V SPORULATION PROTEIN R"/>
    <property type="match status" value="1"/>
</dbReference>
<name>F2JN69_CELLD</name>
<keyword evidence="4" id="KW-1185">Reference proteome</keyword>
<feature type="domain" description="SpoVR protein-like N-terminal" evidence="1">
    <location>
        <begin position="183"/>
        <end position="353"/>
    </location>
</feature>
<proteinExistence type="predicted"/>
<evidence type="ECO:0000313" key="4">
    <source>
        <dbReference type="Proteomes" id="UP000008467"/>
    </source>
</evidence>
<dbReference type="InterPro" id="IPR056174">
    <property type="entry name" value="SpoVR_N"/>
</dbReference>
<dbReference type="EMBL" id="CP002582">
    <property type="protein sequence ID" value="ADZ83523.1"/>
    <property type="molecule type" value="Genomic_DNA"/>
</dbReference>
<dbReference type="AlphaFoldDB" id="F2JN69"/>
<gene>
    <name evidence="3" type="ordered locus">Clole_1800</name>
</gene>
<dbReference type="HOGENOM" id="CLU_010179_1_0_9"/>
<reference evidence="3 4" key="1">
    <citation type="journal article" date="2011" name="J. Bacteriol.">
        <title>Complete genome sequence of the cellulose-degrading bacterium Cellulosilyticum lentocellum.</title>
        <authorList>
            <consortium name="US DOE Joint Genome Institute"/>
            <person name="Miller D.A."/>
            <person name="Suen G."/>
            <person name="Bruce D."/>
            <person name="Copeland A."/>
            <person name="Cheng J.F."/>
            <person name="Detter C."/>
            <person name="Goodwin L.A."/>
            <person name="Han C.S."/>
            <person name="Hauser L.J."/>
            <person name="Land M.L."/>
            <person name="Lapidus A."/>
            <person name="Lucas S."/>
            <person name="Meincke L."/>
            <person name="Pitluck S."/>
            <person name="Tapia R."/>
            <person name="Teshima H."/>
            <person name="Woyke T."/>
            <person name="Fox B.G."/>
            <person name="Angert E.R."/>
            <person name="Currie C.R."/>
        </authorList>
    </citation>
    <scope>NUCLEOTIDE SEQUENCE [LARGE SCALE GENOMIC DNA]</scope>
    <source>
        <strain evidence="4">ATCC 49066 / DSM 5427 / NCIMB 11756 / RHM5</strain>
    </source>
</reference>